<accession>A0A183TW70</accession>
<evidence type="ECO:0000256" key="1">
    <source>
        <dbReference type="SAM" id="MobiDB-lite"/>
    </source>
</evidence>
<keyword evidence="3" id="KW-1185">Reference proteome</keyword>
<reference evidence="2 3" key="2">
    <citation type="submission" date="2018-11" db="EMBL/GenBank/DDBJ databases">
        <authorList>
            <consortium name="Pathogen Informatics"/>
        </authorList>
    </citation>
    <scope>NUCLEOTIDE SEQUENCE [LARGE SCALE GENOMIC DNA]</scope>
</reference>
<name>A0A183TW70_TOXCA</name>
<dbReference type="AlphaFoldDB" id="A0A183TW70"/>
<reference evidence="4" key="1">
    <citation type="submission" date="2016-06" db="UniProtKB">
        <authorList>
            <consortium name="WormBaseParasite"/>
        </authorList>
    </citation>
    <scope>IDENTIFICATION</scope>
</reference>
<protein>
    <submittedName>
        <fullName evidence="4">GRF1-interacting factor 3</fullName>
    </submittedName>
</protein>
<evidence type="ECO:0000313" key="2">
    <source>
        <dbReference type="EMBL" id="VDM24322.1"/>
    </source>
</evidence>
<proteinExistence type="predicted"/>
<evidence type="ECO:0000313" key="3">
    <source>
        <dbReference type="Proteomes" id="UP000050794"/>
    </source>
</evidence>
<sequence length="102" mass="11193">MEHYQGNGSEQQMAHQPGQNVQTQNSMPPQSYITSEQQQAYAQFVHPQQQAIFQQQQATLVRQNSLGGVVGGASNGQQPYQSNQLNALTQPIGKPLSMSPKL</sequence>
<feature type="compositionally biased region" description="Polar residues" evidence="1">
    <location>
        <begin position="75"/>
        <end position="89"/>
    </location>
</feature>
<gene>
    <name evidence="2" type="ORF">TCNE_LOCUS490</name>
</gene>
<organism evidence="3 4">
    <name type="scientific">Toxocara canis</name>
    <name type="common">Canine roundworm</name>
    <dbReference type="NCBI Taxonomy" id="6265"/>
    <lineage>
        <taxon>Eukaryota</taxon>
        <taxon>Metazoa</taxon>
        <taxon>Ecdysozoa</taxon>
        <taxon>Nematoda</taxon>
        <taxon>Chromadorea</taxon>
        <taxon>Rhabditida</taxon>
        <taxon>Spirurina</taxon>
        <taxon>Ascaridomorpha</taxon>
        <taxon>Ascaridoidea</taxon>
        <taxon>Toxocaridae</taxon>
        <taxon>Toxocara</taxon>
    </lineage>
</organism>
<dbReference type="WBParaSite" id="TCNE_0000048901-mRNA-1">
    <property type="protein sequence ID" value="TCNE_0000048901-mRNA-1"/>
    <property type="gene ID" value="TCNE_0000048901"/>
</dbReference>
<evidence type="ECO:0000313" key="4">
    <source>
        <dbReference type="WBParaSite" id="TCNE_0000048901-mRNA-1"/>
    </source>
</evidence>
<feature type="region of interest" description="Disordered" evidence="1">
    <location>
        <begin position="70"/>
        <end position="102"/>
    </location>
</feature>
<dbReference type="EMBL" id="UYWY01000233">
    <property type="protein sequence ID" value="VDM24322.1"/>
    <property type="molecule type" value="Genomic_DNA"/>
</dbReference>
<feature type="region of interest" description="Disordered" evidence="1">
    <location>
        <begin position="1"/>
        <end position="36"/>
    </location>
</feature>
<dbReference type="Proteomes" id="UP000050794">
    <property type="component" value="Unassembled WGS sequence"/>
</dbReference>